<keyword evidence="13" id="KW-1185">Reference proteome</keyword>
<comment type="similarity">
    <text evidence="10">Belongs to the SGF11 family.</text>
</comment>
<name>A0A165FGB4_XYLHT</name>
<evidence type="ECO:0000256" key="9">
    <source>
        <dbReference type="ARBA" id="ARBA00023242"/>
    </source>
</evidence>
<keyword evidence="3" id="KW-0863">Zinc-finger</keyword>
<dbReference type="PANTHER" id="PTHR46367">
    <property type="entry name" value="ATAXIN-7-LIKE PROTEIN 3"/>
    <property type="match status" value="1"/>
</dbReference>
<keyword evidence="4" id="KW-0862">Zinc</keyword>
<organism evidence="12 13">
    <name type="scientific">Xylona heveae (strain CBS 132557 / TC161)</name>
    <dbReference type="NCBI Taxonomy" id="1328760"/>
    <lineage>
        <taxon>Eukaryota</taxon>
        <taxon>Fungi</taxon>
        <taxon>Dikarya</taxon>
        <taxon>Ascomycota</taxon>
        <taxon>Pezizomycotina</taxon>
        <taxon>Xylonomycetes</taxon>
        <taxon>Xylonales</taxon>
        <taxon>Xylonaceae</taxon>
        <taxon>Xylona</taxon>
    </lineage>
</organism>
<dbReference type="InterPro" id="IPR013246">
    <property type="entry name" value="SAGA_su_Sgf11"/>
</dbReference>
<dbReference type="GO" id="GO:0006325">
    <property type="term" value="P:chromatin organization"/>
    <property type="evidence" value="ECO:0007669"/>
    <property type="project" value="UniProtKB-KW"/>
</dbReference>
<evidence type="ECO:0000256" key="8">
    <source>
        <dbReference type="ARBA" id="ARBA00023163"/>
    </source>
</evidence>
<dbReference type="InParanoid" id="A0A165FGB4"/>
<dbReference type="STRING" id="1328760.A0A165FGB4"/>
<evidence type="ECO:0000313" key="12">
    <source>
        <dbReference type="EMBL" id="KZF20942.1"/>
    </source>
</evidence>
<accession>A0A165FGB4</accession>
<evidence type="ECO:0000256" key="5">
    <source>
        <dbReference type="ARBA" id="ARBA00022853"/>
    </source>
</evidence>
<dbReference type="EMBL" id="KV407462">
    <property type="protein sequence ID" value="KZF20942.1"/>
    <property type="molecule type" value="Genomic_DNA"/>
</dbReference>
<dbReference type="Pfam" id="PF08209">
    <property type="entry name" value="Sgf11"/>
    <property type="match status" value="1"/>
</dbReference>
<protein>
    <recommendedName>
        <fullName evidence="10">SAGA-associated factor 11</fullName>
    </recommendedName>
</protein>
<feature type="region of interest" description="Disordered" evidence="11">
    <location>
        <begin position="64"/>
        <end position="94"/>
    </location>
</feature>
<dbReference type="Gene3D" id="3.30.160.60">
    <property type="entry name" value="Classic Zinc Finger"/>
    <property type="match status" value="1"/>
</dbReference>
<keyword evidence="9" id="KW-0539">Nucleus</keyword>
<dbReference type="OrthoDB" id="21557at2759"/>
<evidence type="ECO:0000256" key="4">
    <source>
        <dbReference type="ARBA" id="ARBA00022833"/>
    </source>
</evidence>
<keyword evidence="2" id="KW-0479">Metal-binding</keyword>
<feature type="compositionally biased region" description="Polar residues" evidence="11">
    <location>
        <begin position="72"/>
        <end position="83"/>
    </location>
</feature>
<dbReference type="GO" id="GO:0003713">
    <property type="term" value="F:transcription coactivator activity"/>
    <property type="evidence" value="ECO:0007669"/>
    <property type="project" value="TreeGrafter"/>
</dbReference>
<keyword evidence="6" id="KW-0805">Transcription regulation</keyword>
<evidence type="ECO:0000256" key="7">
    <source>
        <dbReference type="ARBA" id="ARBA00023159"/>
    </source>
</evidence>
<dbReference type="GO" id="GO:0071819">
    <property type="term" value="C:DUBm complex"/>
    <property type="evidence" value="ECO:0007669"/>
    <property type="project" value="TreeGrafter"/>
</dbReference>
<evidence type="ECO:0000256" key="11">
    <source>
        <dbReference type="SAM" id="MobiDB-lite"/>
    </source>
</evidence>
<keyword evidence="7 10" id="KW-0010">Activator</keyword>
<dbReference type="GO" id="GO:0006357">
    <property type="term" value="P:regulation of transcription by RNA polymerase II"/>
    <property type="evidence" value="ECO:0007669"/>
    <property type="project" value="TreeGrafter"/>
</dbReference>
<dbReference type="GO" id="GO:0008270">
    <property type="term" value="F:zinc ion binding"/>
    <property type="evidence" value="ECO:0007669"/>
    <property type="project" value="UniProtKB-KW"/>
</dbReference>
<feature type="compositionally biased region" description="Polar residues" evidence="11">
    <location>
        <begin position="247"/>
        <end position="263"/>
    </location>
</feature>
<dbReference type="OMA" id="NCPRYFL"/>
<evidence type="ECO:0000256" key="3">
    <source>
        <dbReference type="ARBA" id="ARBA00022771"/>
    </source>
</evidence>
<evidence type="ECO:0000256" key="2">
    <source>
        <dbReference type="ARBA" id="ARBA00022723"/>
    </source>
</evidence>
<dbReference type="GO" id="GO:0000124">
    <property type="term" value="C:SAGA complex"/>
    <property type="evidence" value="ECO:0007669"/>
    <property type="project" value="TreeGrafter"/>
</dbReference>
<evidence type="ECO:0000313" key="13">
    <source>
        <dbReference type="Proteomes" id="UP000076632"/>
    </source>
</evidence>
<evidence type="ECO:0000256" key="10">
    <source>
        <dbReference type="RuleBase" id="RU261113"/>
    </source>
</evidence>
<reference evidence="12 13" key="1">
    <citation type="journal article" date="2016" name="Fungal Biol.">
        <title>The genome of Xylona heveae provides a window into fungal endophytism.</title>
        <authorList>
            <person name="Gazis R."/>
            <person name="Kuo A."/>
            <person name="Riley R."/>
            <person name="LaButti K."/>
            <person name="Lipzen A."/>
            <person name="Lin J."/>
            <person name="Amirebrahimi M."/>
            <person name="Hesse C.N."/>
            <person name="Spatafora J.W."/>
            <person name="Henrissat B."/>
            <person name="Hainaut M."/>
            <person name="Grigoriev I.V."/>
            <person name="Hibbett D.S."/>
        </authorList>
    </citation>
    <scope>NUCLEOTIDE SEQUENCE [LARGE SCALE GENOMIC DNA]</scope>
    <source>
        <strain evidence="12 13">TC161</strain>
    </source>
</reference>
<dbReference type="GeneID" id="28896404"/>
<keyword evidence="5" id="KW-0156">Chromatin regulator</keyword>
<feature type="compositionally biased region" description="Basic and acidic residues" evidence="11">
    <location>
        <begin position="297"/>
        <end position="315"/>
    </location>
</feature>
<evidence type="ECO:0000256" key="1">
    <source>
        <dbReference type="ARBA" id="ARBA00004123"/>
    </source>
</evidence>
<evidence type="ECO:0000256" key="6">
    <source>
        <dbReference type="ARBA" id="ARBA00023015"/>
    </source>
</evidence>
<dbReference type="Proteomes" id="UP000076632">
    <property type="component" value="Unassembled WGS sequence"/>
</dbReference>
<keyword evidence="8" id="KW-0804">Transcription</keyword>
<proteinExistence type="inferred from homology"/>
<comment type="subcellular location">
    <subcellularLocation>
        <location evidence="1 10">Nucleus</location>
    </subcellularLocation>
</comment>
<feature type="region of interest" description="Disordered" evidence="11">
    <location>
        <begin position="156"/>
        <end position="205"/>
    </location>
</feature>
<gene>
    <name evidence="12" type="ORF">L228DRAFT_240658</name>
</gene>
<dbReference type="InterPro" id="IPR051078">
    <property type="entry name" value="SGF11"/>
</dbReference>
<feature type="region of interest" description="Disordered" evidence="11">
    <location>
        <begin position="247"/>
        <end position="372"/>
    </location>
</feature>
<dbReference type="PANTHER" id="PTHR46367:SF1">
    <property type="entry name" value="ATAXIN-7-LIKE PROTEIN 3"/>
    <property type="match status" value="1"/>
</dbReference>
<sequence length="372" mass="39549">MDDAGEAGPPPDPSSMAGLVTAILNDCLQNIIHDIVLKTHREEKLLRMQSAAIIAEQAAIDQGVIPNETNDENNPSSTPSAQISPRKAGKKVETPGAVYDNGKIYLKGNPLETTKDIYCPSCKLPRLLYPASGVGSKPPEPGVAYCTKQPYITKPGHDIYGNPFPSEGARTKKDAKSQVAKEATPGSFDSPTPPEGLSSTSSQGPAFPNVKCPVCSRSLIITRYAQHLEKCMGISGRQSSRNAMAKLNSQNSTSGTPFGSRMSTPVPAPMKKSPSKRAREEAEGDDEGVKKKKVLKKFGEKSRLSKLGEGKEGKGIARPLSSANSEKSPQKKDREGTPNGTWAMGKKKLVRPSAGGDAGPKGAHWSKNSTTT</sequence>
<dbReference type="RefSeq" id="XP_018186497.1">
    <property type="nucleotide sequence ID" value="XM_018331267.1"/>
</dbReference>
<dbReference type="AlphaFoldDB" id="A0A165FGB4"/>